<dbReference type="OrthoDB" id="1666638at2"/>
<dbReference type="Proteomes" id="UP000095743">
    <property type="component" value="Chromosome"/>
</dbReference>
<evidence type="ECO:0000313" key="2">
    <source>
        <dbReference type="Proteomes" id="UP000095743"/>
    </source>
</evidence>
<reference evidence="1 2" key="1">
    <citation type="submission" date="2016-09" db="EMBL/GenBank/DDBJ databases">
        <title>Genomic analysis reveals versatility of anaerobic energy metabolism of Geosporobacter ferrireducens IRF9 of phylum Firmicutes.</title>
        <authorList>
            <person name="Kim S.-J."/>
        </authorList>
    </citation>
    <scope>NUCLEOTIDE SEQUENCE [LARGE SCALE GENOMIC DNA]</scope>
    <source>
        <strain evidence="1 2">IRF9</strain>
    </source>
</reference>
<dbReference type="STRING" id="1424294.Gferi_23490"/>
<proteinExistence type="predicted"/>
<dbReference type="KEGG" id="gfe:Gferi_23490"/>
<keyword evidence="2" id="KW-1185">Reference proteome</keyword>
<dbReference type="EMBL" id="CP017269">
    <property type="protein sequence ID" value="AOT72246.1"/>
    <property type="molecule type" value="Genomic_DNA"/>
</dbReference>
<protein>
    <submittedName>
        <fullName evidence="1">Uncharacterized protein</fullName>
    </submittedName>
</protein>
<accession>A0A1D8GMS8</accession>
<organism evidence="1 2">
    <name type="scientific">Geosporobacter ferrireducens</name>
    <dbReference type="NCBI Taxonomy" id="1424294"/>
    <lineage>
        <taxon>Bacteria</taxon>
        <taxon>Bacillati</taxon>
        <taxon>Bacillota</taxon>
        <taxon>Clostridia</taxon>
        <taxon>Peptostreptococcales</taxon>
        <taxon>Thermotaleaceae</taxon>
        <taxon>Geosporobacter</taxon>
    </lineage>
</organism>
<gene>
    <name evidence="1" type="ORF">Gferi_23490</name>
</gene>
<dbReference type="RefSeq" id="WP_069980561.1">
    <property type="nucleotide sequence ID" value="NZ_CP017269.1"/>
</dbReference>
<dbReference type="AlphaFoldDB" id="A0A1D8GMS8"/>
<evidence type="ECO:0000313" key="1">
    <source>
        <dbReference type="EMBL" id="AOT72246.1"/>
    </source>
</evidence>
<sequence length="73" mass="8147">MFYVKERLNDSMEISIEITDENVFCRCPMCAVEVMVDIAEILGDGESDLFGTAIYCSECSKKIRAGGSCDEHK</sequence>
<name>A0A1D8GMS8_9FIRM</name>